<reference evidence="2" key="1">
    <citation type="submission" date="2016-01" db="EMBL/GenBank/DDBJ databases">
        <title>Draft genome of Chromobacterium sp. F49.</title>
        <authorList>
            <person name="Hong K.W."/>
        </authorList>
    </citation>
    <scope>NUCLEOTIDE SEQUENCE [LARGE SCALE GENOMIC DNA]</scope>
    <source>
        <strain evidence="2">M63</strain>
    </source>
</reference>
<keyword evidence="2" id="KW-1185">Reference proteome</keyword>
<evidence type="ECO:0000313" key="2">
    <source>
        <dbReference type="Proteomes" id="UP000076563"/>
    </source>
</evidence>
<dbReference type="RefSeq" id="WP_063179245.1">
    <property type="nucleotide sequence ID" value="NZ_CP121215.1"/>
</dbReference>
<evidence type="ECO:0000313" key="1">
    <source>
        <dbReference type="EMBL" id="KZE81211.1"/>
    </source>
</evidence>
<proteinExistence type="predicted"/>
<dbReference type="AlphaFoldDB" id="A0A161UTW0"/>
<dbReference type="Proteomes" id="UP000076563">
    <property type="component" value="Unassembled WGS sequence"/>
</dbReference>
<comment type="caution">
    <text evidence="1">The sequence shown here is derived from an EMBL/GenBank/DDBJ whole genome shotgun (WGS) entry which is preliminary data.</text>
</comment>
<sequence>MLKLQLLISACCILQSQQRVVQFQSKRFRIRIRRLPGVFLIRPTAYKSLCTSGVLRFLSSSSAYGSAASLPIRLAN</sequence>
<name>A0A161UTW0_9BACL</name>
<gene>
    <name evidence="1" type="ORF">AV654_01565</name>
</gene>
<organism evidence="1 2">
    <name type="scientific">Paenibacillus elgii</name>
    <dbReference type="NCBI Taxonomy" id="189691"/>
    <lineage>
        <taxon>Bacteria</taxon>
        <taxon>Bacillati</taxon>
        <taxon>Bacillota</taxon>
        <taxon>Bacilli</taxon>
        <taxon>Bacillales</taxon>
        <taxon>Paenibacillaceae</taxon>
        <taxon>Paenibacillus</taxon>
    </lineage>
</organism>
<protein>
    <submittedName>
        <fullName evidence="1">Uncharacterized protein</fullName>
    </submittedName>
</protein>
<accession>A0A161UTW0</accession>
<dbReference type="EMBL" id="LQRA01000044">
    <property type="protein sequence ID" value="KZE81211.1"/>
    <property type="molecule type" value="Genomic_DNA"/>
</dbReference>